<keyword evidence="5" id="KW-0560">Oxidoreductase</keyword>
<sequence>MSAPAPDVDVLVVGGGPVGMLNALGLARAGVSVRVLEAEPAIVQSPRAMVYHWAALEGLDRLGVLDEAMRRGFTKQESTYRVFRTGEAIDLTLSVLEGQVAHPYNLHLGQHQLAEIALEQLVALGVPVHFGVRVNGVTQSDHGARVSAVTAVGPVEFGSRWVIAADGARSGVRAALGIPFEGFTWEERFVATNIRFDFQAHGFARSTMIVDPRYGAIIAKIDDTGLWRLTYCESRDLPAETVLERMPAFLKAVLPGDGKYELDQFTPYRMHQRAAPTFRAGRVLLAGDAAHATNPSGGLGLTSGLFDTFVLYDALAGVLRGAESEDVLDRYADERRRVFLENASPTASENKRFVYHSHDPERLESDLAALRRVGSDESLQRERAFGIRRLETAPLVRL</sequence>
<dbReference type="Proteomes" id="UP001139354">
    <property type="component" value="Unassembled WGS sequence"/>
</dbReference>
<evidence type="ECO:0000256" key="3">
    <source>
        <dbReference type="ARBA" id="ARBA00022827"/>
    </source>
</evidence>
<dbReference type="PANTHER" id="PTHR43004:SF19">
    <property type="entry name" value="BINDING MONOOXYGENASE, PUTATIVE (JCVI)-RELATED"/>
    <property type="match status" value="1"/>
</dbReference>
<keyword evidence="2" id="KW-0285">Flavoprotein</keyword>
<dbReference type="GO" id="GO:0071949">
    <property type="term" value="F:FAD binding"/>
    <property type="evidence" value="ECO:0007669"/>
    <property type="project" value="InterPro"/>
</dbReference>
<dbReference type="RefSeq" id="WP_229385140.1">
    <property type="nucleotide sequence ID" value="NZ_JAGTTN010000004.1"/>
</dbReference>
<dbReference type="InterPro" id="IPR002938">
    <property type="entry name" value="FAD-bd"/>
</dbReference>
<feature type="domain" description="FAD-binding" evidence="4">
    <location>
        <begin position="7"/>
        <end position="338"/>
    </location>
</feature>
<keyword evidence="6" id="KW-1185">Reference proteome</keyword>
<dbReference type="PRINTS" id="PR00420">
    <property type="entry name" value="RNGMNOXGNASE"/>
</dbReference>
<dbReference type="Pfam" id="PF01494">
    <property type="entry name" value="FAD_binding_3"/>
    <property type="match status" value="1"/>
</dbReference>
<proteinExistence type="predicted"/>
<name>A0A9X1LWZ2_9MICO</name>
<reference evidence="5" key="1">
    <citation type="submission" date="2021-04" db="EMBL/GenBank/DDBJ databases">
        <title>Microbacterium tenobrionis sp. nov. and Microbacterium allomyrinae sp. nov., isolated from larvae of Tenobrio molitor and Allomyrina dichotoma, respectively.</title>
        <authorList>
            <person name="Lee S.D."/>
        </authorList>
    </citation>
    <scope>NUCLEOTIDE SEQUENCE</scope>
    <source>
        <strain evidence="5">BWT-G7</strain>
    </source>
</reference>
<evidence type="ECO:0000256" key="1">
    <source>
        <dbReference type="ARBA" id="ARBA00001974"/>
    </source>
</evidence>
<keyword evidence="5" id="KW-0503">Monooxygenase</keyword>
<keyword evidence="3" id="KW-0274">FAD</keyword>
<evidence type="ECO:0000256" key="2">
    <source>
        <dbReference type="ARBA" id="ARBA00022630"/>
    </source>
</evidence>
<dbReference type="InterPro" id="IPR050641">
    <property type="entry name" value="RIFMO-like"/>
</dbReference>
<evidence type="ECO:0000313" key="6">
    <source>
        <dbReference type="Proteomes" id="UP001139354"/>
    </source>
</evidence>
<dbReference type="GO" id="GO:0016709">
    <property type="term" value="F:oxidoreductase activity, acting on paired donors, with incorporation or reduction of molecular oxygen, NAD(P)H as one donor, and incorporation of one atom of oxygen"/>
    <property type="evidence" value="ECO:0007669"/>
    <property type="project" value="UniProtKB-ARBA"/>
</dbReference>
<comment type="caution">
    <text evidence="5">The sequence shown here is derived from an EMBL/GenBank/DDBJ whole genome shotgun (WGS) entry which is preliminary data.</text>
</comment>
<evidence type="ECO:0000313" key="5">
    <source>
        <dbReference type="EMBL" id="MCC2033173.1"/>
    </source>
</evidence>
<accession>A0A9X1LWZ2</accession>
<dbReference type="EMBL" id="JAGTTN010000004">
    <property type="protein sequence ID" value="MCC2033173.1"/>
    <property type="molecule type" value="Genomic_DNA"/>
</dbReference>
<dbReference type="AlphaFoldDB" id="A0A9X1LWZ2"/>
<comment type="cofactor">
    <cofactor evidence="1">
        <name>FAD</name>
        <dbReference type="ChEBI" id="CHEBI:57692"/>
    </cofactor>
</comment>
<dbReference type="PANTHER" id="PTHR43004">
    <property type="entry name" value="TRK SYSTEM POTASSIUM UPTAKE PROTEIN"/>
    <property type="match status" value="1"/>
</dbReference>
<organism evidence="5 6">
    <name type="scientific">Microbacterium allomyrinae</name>
    <dbReference type="NCBI Taxonomy" id="2830666"/>
    <lineage>
        <taxon>Bacteria</taxon>
        <taxon>Bacillati</taxon>
        <taxon>Actinomycetota</taxon>
        <taxon>Actinomycetes</taxon>
        <taxon>Micrococcales</taxon>
        <taxon>Microbacteriaceae</taxon>
        <taxon>Microbacterium</taxon>
    </lineage>
</organism>
<dbReference type="InterPro" id="IPR036188">
    <property type="entry name" value="FAD/NAD-bd_sf"/>
</dbReference>
<evidence type="ECO:0000259" key="4">
    <source>
        <dbReference type="Pfam" id="PF01494"/>
    </source>
</evidence>
<protein>
    <submittedName>
        <fullName evidence="5">FAD-dependent monooxygenase</fullName>
    </submittedName>
</protein>
<gene>
    <name evidence="5" type="ORF">KEC57_13385</name>
</gene>
<dbReference type="Gene3D" id="3.30.70.2450">
    <property type="match status" value="1"/>
</dbReference>
<dbReference type="Gene3D" id="3.50.50.60">
    <property type="entry name" value="FAD/NAD(P)-binding domain"/>
    <property type="match status" value="1"/>
</dbReference>
<dbReference type="SUPFAM" id="SSF51905">
    <property type="entry name" value="FAD/NAD(P)-binding domain"/>
    <property type="match status" value="1"/>
</dbReference>